<dbReference type="Proteomes" id="UP001225300">
    <property type="component" value="Segment"/>
</dbReference>
<protein>
    <submittedName>
        <fullName evidence="1">Uncharacterized protein</fullName>
    </submittedName>
</protein>
<name>A0AAF0ILM8_9CAUD</name>
<sequence>MGENKKILNASRKEFDGIKFKSELEVMIYKTLKESGFNPIYEPTTYTLWRGFRPTVPFYDKDKKTKLLKLNLKKMIDIKHTPDFVFLYNNVVIIIEAKGMENDVFYIKKKLFRAYLEDLYRETGQKSMYFEIFTKKQLLEAIEIIKGYGTSGENKKINSVPAKR</sequence>
<organism evidence="1 2">
    <name type="scientific">Kolpuevirus sp. 'frurule'</name>
    <dbReference type="NCBI Taxonomy" id="3028514"/>
    <lineage>
        <taxon>Viruses</taxon>
        <taxon>Duplodnaviria</taxon>
        <taxon>Heunggongvirae</taxon>
        <taxon>Uroviricota</taxon>
        <taxon>Caudoviricetes</taxon>
        <taxon>Crassvirales</taxon>
        <taxon>Steigviridae</taxon>
        <taxon>Asinivirinae</taxon>
        <taxon>Kolpuevirus</taxon>
    </lineage>
</organism>
<dbReference type="InterPro" id="IPR009414">
    <property type="entry name" value="DUF1064"/>
</dbReference>
<dbReference type="Pfam" id="PF06356">
    <property type="entry name" value="DUF1064"/>
    <property type="match status" value="1"/>
</dbReference>
<dbReference type="Gene3D" id="3.40.91.30">
    <property type="match status" value="1"/>
</dbReference>
<proteinExistence type="predicted"/>
<evidence type="ECO:0000313" key="2">
    <source>
        <dbReference type="Proteomes" id="UP001225300"/>
    </source>
</evidence>
<evidence type="ECO:0000313" key="1">
    <source>
        <dbReference type="EMBL" id="WEY17569.1"/>
    </source>
</evidence>
<accession>A0AAF0ILM8</accession>
<dbReference type="EMBL" id="OQ198718">
    <property type="protein sequence ID" value="WEY17569.1"/>
    <property type="molecule type" value="Genomic_DNA"/>
</dbReference>
<keyword evidence="2" id="KW-1185">Reference proteome</keyword>
<reference evidence="1" key="1">
    <citation type="journal article" date="2023" name="bioRxiv">
        <title>Novel crAssphage isolates exhibit conserved gene order and purifying selection of the host specificity protein.</title>
        <authorList>
            <person name="Papudeshi B."/>
            <person name="Vega A.A."/>
            <person name="Souza C."/>
            <person name="Giles S.K."/>
            <person name="Mallawaarachchi V."/>
            <person name="Roach M.J."/>
            <person name="An M."/>
            <person name="Jacobson N."/>
            <person name="McNair K."/>
            <person name="Mora M.F."/>
            <person name="Pastrana K."/>
            <person name="Leigh C."/>
            <person name="Cram C."/>
            <person name="Plewa W.S."/>
            <person name="Grigson S.R."/>
            <person name="Bouras G."/>
            <person name="Decewicz P."/>
            <person name="Luque A."/>
            <person name="Droit L."/>
            <person name="Handley S.A."/>
            <person name="Segall A.M."/>
            <person name="Dinsdale E.A."/>
            <person name="Edwards R.A."/>
        </authorList>
    </citation>
    <scope>NUCLEOTIDE SEQUENCE</scope>
    <source>
        <strain evidence="1">Bc03</strain>
    </source>
</reference>